<dbReference type="CDD" id="cd12334">
    <property type="entry name" value="RRM1_SF3B4"/>
    <property type="match status" value="1"/>
</dbReference>
<evidence type="ECO:0000256" key="6">
    <source>
        <dbReference type="PROSITE-ProRule" id="PRU00176"/>
    </source>
</evidence>
<dbReference type="InterPro" id="IPR012677">
    <property type="entry name" value="Nucleotide-bd_a/b_plait_sf"/>
</dbReference>
<dbReference type="Gene3D" id="3.30.70.330">
    <property type="match status" value="2"/>
</dbReference>
<feature type="domain" description="RRM" evidence="7">
    <location>
        <begin position="10"/>
        <end position="88"/>
    </location>
</feature>
<comment type="similarity">
    <text evidence="2">Belongs to the SF3B4 family.</text>
</comment>
<dbReference type="InterPro" id="IPR052084">
    <property type="entry name" value="SF3B4_spliceosome_assoc"/>
</dbReference>
<dbReference type="Proteomes" id="UP000094236">
    <property type="component" value="Unassembled WGS sequence"/>
</dbReference>
<evidence type="ECO:0000256" key="5">
    <source>
        <dbReference type="ARBA" id="ARBA00023242"/>
    </source>
</evidence>
<dbReference type="STRING" id="669874.A0A1E4TUH2"/>
<evidence type="ECO:0000256" key="2">
    <source>
        <dbReference type="ARBA" id="ARBA00008363"/>
    </source>
</evidence>
<dbReference type="GO" id="GO:0005686">
    <property type="term" value="C:U2 snRNP"/>
    <property type="evidence" value="ECO:0007669"/>
    <property type="project" value="EnsemblFungi"/>
</dbReference>
<dbReference type="GO" id="GO:0071004">
    <property type="term" value="C:U2-type prespliceosome"/>
    <property type="evidence" value="ECO:0007669"/>
    <property type="project" value="EnsemblFungi"/>
</dbReference>
<feature type="non-terminal residue" evidence="8">
    <location>
        <position position="1"/>
    </location>
</feature>
<keyword evidence="3" id="KW-0677">Repeat</keyword>
<feature type="non-terminal residue" evidence="8">
    <location>
        <position position="199"/>
    </location>
</feature>
<feature type="domain" description="RRM" evidence="7">
    <location>
        <begin position="98"/>
        <end position="177"/>
    </location>
</feature>
<dbReference type="InterPro" id="IPR035979">
    <property type="entry name" value="RBD_domain_sf"/>
</dbReference>
<evidence type="ECO:0000313" key="9">
    <source>
        <dbReference type="Proteomes" id="UP000094236"/>
    </source>
</evidence>
<dbReference type="GO" id="GO:0000398">
    <property type="term" value="P:mRNA splicing, via spliceosome"/>
    <property type="evidence" value="ECO:0007669"/>
    <property type="project" value="EnsemblFungi"/>
</dbReference>
<dbReference type="AlphaFoldDB" id="A0A1E4TUH2"/>
<dbReference type="PANTHER" id="PTHR48030">
    <property type="entry name" value="SPLICING FACTOR 3B SUBUNIT 4"/>
    <property type="match status" value="1"/>
</dbReference>
<evidence type="ECO:0000313" key="8">
    <source>
        <dbReference type="EMBL" id="ODV95425.1"/>
    </source>
</evidence>
<dbReference type="FunFam" id="3.30.70.330:FF:000505">
    <property type="entry name" value="Splicing factor 3B subunit 4"/>
    <property type="match status" value="1"/>
</dbReference>
<dbReference type="InterPro" id="IPR034158">
    <property type="entry name" value="SF3B4_RRM1"/>
</dbReference>
<organism evidence="8 9">
    <name type="scientific">Pachysolen tannophilus NRRL Y-2460</name>
    <dbReference type="NCBI Taxonomy" id="669874"/>
    <lineage>
        <taxon>Eukaryota</taxon>
        <taxon>Fungi</taxon>
        <taxon>Dikarya</taxon>
        <taxon>Ascomycota</taxon>
        <taxon>Saccharomycotina</taxon>
        <taxon>Pichiomycetes</taxon>
        <taxon>Pachysolenaceae</taxon>
        <taxon>Pachysolen</taxon>
    </lineage>
</organism>
<keyword evidence="4 6" id="KW-0694">RNA-binding</keyword>
<evidence type="ECO:0000259" key="7">
    <source>
        <dbReference type="PROSITE" id="PS50102"/>
    </source>
</evidence>
<evidence type="ECO:0000256" key="1">
    <source>
        <dbReference type="ARBA" id="ARBA00004123"/>
    </source>
</evidence>
<evidence type="ECO:0000256" key="3">
    <source>
        <dbReference type="ARBA" id="ARBA00022737"/>
    </source>
</evidence>
<dbReference type="GO" id="GO:0005730">
    <property type="term" value="C:nucleolus"/>
    <property type="evidence" value="ECO:0007669"/>
    <property type="project" value="TreeGrafter"/>
</dbReference>
<name>A0A1E4TUH2_PACTA</name>
<keyword evidence="9" id="KW-1185">Reference proteome</keyword>
<dbReference type="OrthoDB" id="10259687at2759"/>
<comment type="subcellular location">
    <subcellularLocation>
        <location evidence="1">Nucleus</location>
    </subcellularLocation>
</comment>
<gene>
    <name evidence="8" type="ORF">PACTADRAFT_28685</name>
</gene>
<dbReference type="SUPFAM" id="SSF54928">
    <property type="entry name" value="RNA-binding domain, RBD"/>
    <property type="match status" value="1"/>
</dbReference>
<dbReference type="GO" id="GO:0071011">
    <property type="term" value="C:precatalytic spliceosome"/>
    <property type="evidence" value="ECO:0007669"/>
    <property type="project" value="TreeGrafter"/>
</dbReference>
<reference evidence="9" key="1">
    <citation type="submission" date="2016-05" db="EMBL/GenBank/DDBJ databases">
        <title>Comparative genomics of biotechnologically important yeasts.</title>
        <authorList>
            <consortium name="DOE Joint Genome Institute"/>
            <person name="Riley R."/>
            <person name="Haridas S."/>
            <person name="Wolfe K.H."/>
            <person name="Lopes M.R."/>
            <person name="Hittinger C.T."/>
            <person name="Goker M."/>
            <person name="Salamov A."/>
            <person name="Wisecaver J."/>
            <person name="Long T.M."/>
            <person name="Aerts A.L."/>
            <person name="Barry K."/>
            <person name="Choi C."/>
            <person name="Clum A."/>
            <person name="Coughlan A.Y."/>
            <person name="Deshpande S."/>
            <person name="Douglass A.P."/>
            <person name="Hanson S.J."/>
            <person name="Klenk H.-P."/>
            <person name="Labutti K."/>
            <person name="Lapidus A."/>
            <person name="Lindquist E."/>
            <person name="Lipzen A."/>
            <person name="Meier-Kolthoff J.P."/>
            <person name="Ohm R.A."/>
            <person name="Otillar R.P."/>
            <person name="Pangilinan J."/>
            <person name="Peng Y."/>
            <person name="Rokas A."/>
            <person name="Rosa C.A."/>
            <person name="Scheuner C."/>
            <person name="Sibirny A.A."/>
            <person name="Slot J.C."/>
            <person name="Stielow J.B."/>
            <person name="Sun H."/>
            <person name="Kurtzman C.P."/>
            <person name="Blackwell M."/>
            <person name="Grigoriev I.V."/>
            <person name="Jeffries T.W."/>
        </authorList>
    </citation>
    <scope>NUCLEOTIDE SEQUENCE [LARGE SCALE GENOMIC DNA]</scope>
    <source>
        <strain evidence="9">NRRL Y-2460</strain>
    </source>
</reference>
<sequence>PLDTERNQDATVYVGNLTPEVTESILYELMLQAAPVVFLKMPKDRVLNTYQGYGFVEFRTEKDVEYAERLMNGIQLFGRPIRVKRVIAENQKELDLGATLYIGNLDNLVDEKFLYETFKTFGKFAKPPVIVRDEETGASKGYGFLYFNNFDSSDHAMKEMNNQYLMNRQCKISYALKKDGKHGERHGDKVERLLAAKAQ</sequence>
<dbReference type="FunFam" id="3.30.70.330:FF:000895">
    <property type="entry name" value="Hsh49p"/>
    <property type="match status" value="1"/>
</dbReference>
<dbReference type="SMART" id="SM00360">
    <property type="entry name" value="RRM"/>
    <property type="match status" value="2"/>
</dbReference>
<dbReference type="GO" id="GO:0003723">
    <property type="term" value="F:RNA binding"/>
    <property type="evidence" value="ECO:0007669"/>
    <property type="project" value="UniProtKB-UniRule"/>
</dbReference>
<dbReference type="PANTHER" id="PTHR48030:SF3">
    <property type="entry name" value="SPLICING FACTOR 3B SUBUNIT 4"/>
    <property type="match status" value="1"/>
</dbReference>
<keyword evidence="5" id="KW-0539">Nucleus</keyword>
<dbReference type="GO" id="GO:0048026">
    <property type="term" value="P:positive regulation of mRNA splicing, via spliceosome"/>
    <property type="evidence" value="ECO:0007669"/>
    <property type="project" value="TreeGrafter"/>
</dbReference>
<evidence type="ECO:0000256" key="4">
    <source>
        <dbReference type="ARBA" id="ARBA00022884"/>
    </source>
</evidence>
<protein>
    <recommendedName>
        <fullName evidence="7">RRM domain-containing protein</fullName>
    </recommendedName>
</protein>
<dbReference type="Pfam" id="PF00076">
    <property type="entry name" value="RRM_1"/>
    <property type="match status" value="2"/>
</dbReference>
<dbReference type="PROSITE" id="PS50102">
    <property type="entry name" value="RRM"/>
    <property type="match status" value="2"/>
</dbReference>
<accession>A0A1E4TUH2</accession>
<dbReference type="EMBL" id="KV454014">
    <property type="protein sequence ID" value="ODV95425.1"/>
    <property type="molecule type" value="Genomic_DNA"/>
</dbReference>
<proteinExistence type="inferred from homology"/>
<dbReference type="InterPro" id="IPR000504">
    <property type="entry name" value="RRM_dom"/>
</dbReference>